<keyword evidence="4 5" id="KW-0704">Schiff base</keyword>
<dbReference type="PANTHER" id="PTHR43699:SF1">
    <property type="entry name" value="3-DEHYDROQUINATE DEHYDRATASE"/>
    <property type="match status" value="1"/>
</dbReference>
<keyword evidence="3 5" id="KW-0456">Lyase</keyword>
<feature type="active site" description="Proton donor/acceptor" evidence="5">
    <location>
        <position position="144"/>
    </location>
</feature>
<proteinExistence type="inferred from homology"/>
<dbReference type="EMBL" id="AZEA01000023">
    <property type="protein sequence ID" value="KRK87280.1"/>
    <property type="molecule type" value="Genomic_DNA"/>
</dbReference>
<dbReference type="InterPro" id="IPR013785">
    <property type="entry name" value="Aldolase_TIM"/>
</dbReference>
<dbReference type="OrthoDB" id="9813659at2"/>
<dbReference type="GO" id="GO:0009073">
    <property type="term" value="P:aromatic amino acid family biosynthetic process"/>
    <property type="evidence" value="ECO:0007669"/>
    <property type="project" value="UniProtKB-KW"/>
</dbReference>
<dbReference type="EC" id="4.2.1.10" evidence="5"/>
<comment type="catalytic activity">
    <reaction evidence="1 5">
        <text>3-dehydroquinate = 3-dehydroshikimate + H2O</text>
        <dbReference type="Rhea" id="RHEA:21096"/>
        <dbReference type="ChEBI" id="CHEBI:15377"/>
        <dbReference type="ChEBI" id="CHEBI:16630"/>
        <dbReference type="ChEBI" id="CHEBI:32364"/>
        <dbReference type="EC" id="4.2.1.10"/>
    </reaction>
</comment>
<name>A0A0R1KVI3_9LACO</name>
<evidence type="ECO:0000256" key="1">
    <source>
        <dbReference type="ARBA" id="ARBA00001864"/>
    </source>
</evidence>
<feature type="binding site" evidence="5">
    <location>
        <position position="232"/>
    </location>
    <ligand>
        <name>3-dehydroquinate</name>
        <dbReference type="ChEBI" id="CHEBI:32364"/>
    </ligand>
</feature>
<dbReference type="Pfam" id="PF01487">
    <property type="entry name" value="DHquinase_I"/>
    <property type="match status" value="1"/>
</dbReference>
<keyword evidence="7" id="KW-1185">Reference proteome</keyword>
<keyword evidence="5" id="KW-0028">Amino-acid biosynthesis</keyword>
<sequence>MSGKLTVGQTTFETGTTKIAVPITGRSSDEILQQAKTAVEANPDVIEWRIDYDQEVSDSDSYFKTAHKLKTILDDTVLLTTFRTTGEGGQASLDESAYVKLYKWIIENGLTDMLDIEGHFSEALISDLIYLAHQHNIKVILSAHEFQGTPPELEIVNLLDQMQNQNADMAKIAAMPRKFKDVLTLMRATASESEKLEIPIIAISMGELGQISRMAAPLFGSVMSFATVGNASAPGQIEIGELRKDMKLFNH</sequence>
<dbReference type="InterPro" id="IPR001381">
    <property type="entry name" value="DHquinase_I"/>
</dbReference>
<dbReference type="RefSeq" id="WP_057826175.1">
    <property type="nucleotide sequence ID" value="NZ_AZEA01000023.1"/>
</dbReference>
<feature type="binding site" evidence="5">
    <location>
        <position position="236"/>
    </location>
    <ligand>
        <name>3-dehydroquinate</name>
        <dbReference type="ChEBI" id="CHEBI:32364"/>
    </ligand>
</feature>
<evidence type="ECO:0000256" key="2">
    <source>
        <dbReference type="ARBA" id="ARBA00023141"/>
    </source>
</evidence>
<dbReference type="AlphaFoldDB" id="A0A0R1KVI3"/>
<dbReference type="CDD" id="cd00502">
    <property type="entry name" value="DHQase_I"/>
    <property type="match status" value="1"/>
</dbReference>
<dbReference type="InterPro" id="IPR050146">
    <property type="entry name" value="Type-I_3-dehydroquinase"/>
</dbReference>
<accession>A0A0R1KVI3</accession>
<evidence type="ECO:0000256" key="4">
    <source>
        <dbReference type="ARBA" id="ARBA00023270"/>
    </source>
</evidence>
<reference evidence="6 7" key="1">
    <citation type="journal article" date="2015" name="Genome Announc.">
        <title>Expanding the biotechnology potential of lactobacilli through comparative genomics of 213 strains and associated genera.</title>
        <authorList>
            <person name="Sun Z."/>
            <person name="Harris H.M."/>
            <person name="McCann A."/>
            <person name="Guo C."/>
            <person name="Argimon S."/>
            <person name="Zhang W."/>
            <person name="Yang X."/>
            <person name="Jeffery I.B."/>
            <person name="Cooney J.C."/>
            <person name="Kagawa T.F."/>
            <person name="Liu W."/>
            <person name="Song Y."/>
            <person name="Salvetti E."/>
            <person name="Wrobel A."/>
            <person name="Rasinkangas P."/>
            <person name="Parkhill J."/>
            <person name="Rea M.C."/>
            <person name="O'Sullivan O."/>
            <person name="Ritari J."/>
            <person name="Douillard F.P."/>
            <person name="Paul Ross R."/>
            <person name="Yang R."/>
            <person name="Briner A.E."/>
            <person name="Felis G.E."/>
            <person name="de Vos W.M."/>
            <person name="Barrangou R."/>
            <person name="Klaenhammer T.R."/>
            <person name="Caufield P.W."/>
            <person name="Cui Y."/>
            <person name="Zhang H."/>
            <person name="O'Toole P.W."/>
        </authorList>
    </citation>
    <scope>NUCLEOTIDE SEQUENCE [LARGE SCALE GENOMIC DNA]</scope>
    <source>
        <strain evidence="6 7">DSM 19904</strain>
    </source>
</reference>
<dbReference type="NCBIfam" id="TIGR01093">
    <property type="entry name" value="aroD"/>
    <property type="match status" value="1"/>
</dbReference>
<dbReference type="UniPathway" id="UPA00053">
    <property type="reaction ID" value="UER00086"/>
</dbReference>
<dbReference type="SUPFAM" id="SSF51569">
    <property type="entry name" value="Aldolase"/>
    <property type="match status" value="1"/>
</dbReference>
<dbReference type="GO" id="GO:0008652">
    <property type="term" value="P:amino acid biosynthetic process"/>
    <property type="evidence" value="ECO:0007669"/>
    <property type="project" value="UniProtKB-KW"/>
</dbReference>
<protein>
    <recommendedName>
        <fullName evidence="5">3-dehydroquinate dehydratase</fullName>
        <shortName evidence="5">3-dehydroquinase</shortName>
        <ecNumber evidence="5">4.2.1.10</ecNumber>
    </recommendedName>
    <alternativeName>
        <fullName evidence="5">Type I DHQase</fullName>
    </alternativeName>
    <alternativeName>
        <fullName evidence="5">Type I dehydroquinase</fullName>
        <shortName evidence="5">DHQ1</shortName>
    </alternativeName>
</protein>
<comment type="caution">
    <text evidence="6">The sequence shown here is derived from an EMBL/GenBank/DDBJ whole genome shotgun (WGS) entry which is preliminary data.</text>
</comment>
<dbReference type="GO" id="GO:0046279">
    <property type="term" value="P:3,4-dihydroxybenzoate biosynthetic process"/>
    <property type="evidence" value="ECO:0007669"/>
    <property type="project" value="UniProtKB-ARBA"/>
</dbReference>
<feature type="active site" description="Schiff-base intermediate with substrate" evidence="5">
    <location>
        <position position="171"/>
    </location>
</feature>
<evidence type="ECO:0000313" key="7">
    <source>
        <dbReference type="Proteomes" id="UP000051581"/>
    </source>
</evidence>
<dbReference type="FunFam" id="3.20.20.70:FF:000047">
    <property type="entry name" value="3-dehydroquinate dehydratase"/>
    <property type="match status" value="1"/>
</dbReference>
<dbReference type="HAMAP" id="MF_00214">
    <property type="entry name" value="AroD"/>
    <property type="match status" value="1"/>
</dbReference>
<dbReference type="Proteomes" id="UP000051581">
    <property type="component" value="Unassembled WGS sequence"/>
</dbReference>
<dbReference type="GO" id="GO:0009423">
    <property type="term" value="P:chorismate biosynthetic process"/>
    <property type="evidence" value="ECO:0007669"/>
    <property type="project" value="UniProtKB-UniRule"/>
</dbReference>
<feature type="binding site" evidence="5">
    <location>
        <position position="213"/>
    </location>
    <ligand>
        <name>3-dehydroquinate</name>
        <dbReference type="ChEBI" id="CHEBI:32364"/>
    </ligand>
</feature>
<dbReference type="PATRIC" id="fig|1423808.3.peg.1373"/>
<comment type="function">
    <text evidence="5">Involved in the third step of the chorismate pathway, which leads to the biosynthesis of aromatic amino acids. Catalyzes the cis-dehydration of 3-dehydroquinate (DHQ) and introduces the first double bond of the aromatic ring to yield 3-dehydroshikimate.</text>
</comment>
<keyword evidence="2 5" id="KW-0057">Aromatic amino acid biosynthesis</keyword>
<dbReference type="GO" id="GO:0003855">
    <property type="term" value="F:3-dehydroquinate dehydratase activity"/>
    <property type="evidence" value="ECO:0007669"/>
    <property type="project" value="UniProtKB-UniRule"/>
</dbReference>
<dbReference type="PANTHER" id="PTHR43699">
    <property type="entry name" value="3-DEHYDROQUINATE DEHYDRATASE"/>
    <property type="match status" value="1"/>
</dbReference>
<feature type="binding site" evidence="5">
    <location>
        <position position="83"/>
    </location>
    <ligand>
        <name>3-dehydroquinate</name>
        <dbReference type="ChEBI" id="CHEBI:32364"/>
    </ligand>
</feature>
<organism evidence="6 7">
    <name type="scientific">Lentilactobacillus sunkii DSM 19904</name>
    <dbReference type="NCBI Taxonomy" id="1423808"/>
    <lineage>
        <taxon>Bacteria</taxon>
        <taxon>Bacillati</taxon>
        <taxon>Bacillota</taxon>
        <taxon>Bacilli</taxon>
        <taxon>Lactobacillales</taxon>
        <taxon>Lactobacillaceae</taxon>
        <taxon>Lentilactobacillus</taxon>
    </lineage>
</organism>
<gene>
    <name evidence="5" type="primary">aroD</name>
    <name evidence="6" type="ORF">FD17_GL001360</name>
</gene>
<comment type="subunit">
    <text evidence="5">Homodimer.</text>
</comment>
<comment type="caution">
    <text evidence="5">Lacks conserved residue(s) required for the propagation of feature annotation.</text>
</comment>
<evidence type="ECO:0000256" key="5">
    <source>
        <dbReference type="HAMAP-Rule" id="MF_00214"/>
    </source>
</evidence>
<comment type="pathway">
    <text evidence="5">Metabolic intermediate biosynthesis; chorismate biosynthesis; chorismate from D-erythrose 4-phosphate and phosphoenolpyruvate: step 3/7.</text>
</comment>
<dbReference type="Gene3D" id="3.20.20.70">
    <property type="entry name" value="Aldolase class I"/>
    <property type="match status" value="1"/>
</dbReference>
<comment type="similarity">
    <text evidence="5">Belongs to the type-I 3-dehydroquinase family.</text>
</comment>
<evidence type="ECO:0000256" key="3">
    <source>
        <dbReference type="ARBA" id="ARBA00023239"/>
    </source>
</evidence>
<evidence type="ECO:0000313" key="6">
    <source>
        <dbReference type="EMBL" id="KRK87280.1"/>
    </source>
</evidence>
<feature type="binding site" evidence="5">
    <location>
        <begin position="47"/>
        <end position="49"/>
    </location>
    <ligand>
        <name>3-dehydroquinate</name>
        <dbReference type="ChEBI" id="CHEBI:32364"/>
    </ligand>
</feature>